<dbReference type="PROSITE" id="PS51078">
    <property type="entry name" value="ICLR_ED"/>
    <property type="match status" value="1"/>
</dbReference>
<dbReference type="Pfam" id="PF01614">
    <property type="entry name" value="IclR_C"/>
    <property type="match status" value="1"/>
</dbReference>
<evidence type="ECO:0000313" key="6">
    <source>
        <dbReference type="EMBL" id="GAA0902402.1"/>
    </source>
</evidence>
<feature type="domain" description="IclR-ED" evidence="5">
    <location>
        <begin position="48"/>
        <end position="244"/>
    </location>
</feature>
<dbReference type="PANTHER" id="PTHR30136">
    <property type="entry name" value="HELIX-TURN-HELIX TRANSCRIPTIONAL REGULATOR, ICLR FAMILY"/>
    <property type="match status" value="1"/>
</dbReference>
<dbReference type="Gene3D" id="3.30.450.40">
    <property type="match status" value="1"/>
</dbReference>
<comment type="caution">
    <text evidence="6">The sequence shown here is derived from an EMBL/GenBank/DDBJ whole genome shotgun (WGS) entry which is preliminary data.</text>
</comment>
<dbReference type="SUPFAM" id="SSF55781">
    <property type="entry name" value="GAF domain-like"/>
    <property type="match status" value="1"/>
</dbReference>
<evidence type="ECO:0000256" key="1">
    <source>
        <dbReference type="ARBA" id="ARBA00023015"/>
    </source>
</evidence>
<keyword evidence="2" id="KW-0238">DNA-binding</keyword>
<evidence type="ECO:0000256" key="2">
    <source>
        <dbReference type="ARBA" id="ARBA00023125"/>
    </source>
</evidence>
<dbReference type="InterPro" id="IPR014757">
    <property type="entry name" value="Tscrpt_reg_IclR_C"/>
</dbReference>
<keyword evidence="7" id="KW-1185">Reference proteome</keyword>
<dbReference type="RefSeq" id="WP_343946017.1">
    <property type="nucleotide sequence ID" value="NZ_BAAAHP010000243.1"/>
</dbReference>
<dbReference type="Gene3D" id="1.10.10.10">
    <property type="entry name" value="Winged helix-like DNA-binding domain superfamily/Winged helix DNA-binding domain"/>
    <property type="match status" value="1"/>
</dbReference>
<gene>
    <name evidence="6" type="ORF">GCM10009559_69570</name>
</gene>
<dbReference type="SMART" id="SM00346">
    <property type="entry name" value="HTH_ICLR"/>
    <property type="match status" value="1"/>
</dbReference>
<dbReference type="Pfam" id="PF09339">
    <property type="entry name" value="HTH_IclR"/>
    <property type="match status" value="1"/>
</dbReference>
<dbReference type="Proteomes" id="UP001499967">
    <property type="component" value="Unassembled WGS sequence"/>
</dbReference>
<organism evidence="6 7">
    <name type="scientific">Pseudonocardia zijingensis</name>
    <dbReference type="NCBI Taxonomy" id="153376"/>
    <lineage>
        <taxon>Bacteria</taxon>
        <taxon>Bacillati</taxon>
        <taxon>Actinomycetota</taxon>
        <taxon>Actinomycetes</taxon>
        <taxon>Pseudonocardiales</taxon>
        <taxon>Pseudonocardiaceae</taxon>
        <taxon>Pseudonocardia</taxon>
    </lineage>
</organism>
<dbReference type="InterPro" id="IPR036388">
    <property type="entry name" value="WH-like_DNA-bd_sf"/>
</dbReference>
<protein>
    <submittedName>
        <fullName evidence="6">IclR family transcriptional regulator</fullName>
    </submittedName>
</protein>
<dbReference type="InterPro" id="IPR036390">
    <property type="entry name" value="WH_DNA-bd_sf"/>
</dbReference>
<name>A0ABP3YRJ2_9PSEU</name>
<feature type="domain" description="HTH iclR-type" evidence="4">
    <location>
        <begin position="13"/>
        <end position="75"/>
    </location>
</feature>
<evidence type="ECO:0000259" key="4">
    <source>
        <dbReference type="PROSITE" id="PS51077"/>
    </source>
</evidence>
<dbReference type="SUPFAM" id="SSF46785">
    <property type="entry name" value="Winged helix' DNA-binding domain"/>
    <property type="match status" value="1"/>
</dbReference>
<evidence type="ECO:0000313" key="7">
    <source>
        <dbReference type="Proteomes" id="UP001499967"/>
    </source>
</evidence>
<dbReference type="InterPro" id="IPR005471">
    <property type="entry name" value="Tscrpt_reg_IclR_N"/>
</dbReference>
<keyword evidence="1" id="KW-0805">Transcription regulation</keyword>
<keyword evidence="3" id="KW-0804">Transcription</keyword>
<accession>A0ABP3YRJ2</accession>
<reference evidence="7" key="1">
    <citation type="journal article" date="2019" name="Int. J. Syst. Evol. Microbiol.">
        <title>The Global Catalogue of Microorganisms (GCM) 10K type strain sequencing project: providing services to taxonomists for standard genome sequencing and annotation.</title>
        <authorList>
            <consortium name="The Broad Institute Genomics Platform"/>
            <consortium name="The Broad Institute Genome Sequencing Center for Infectious Disease"/>
            <person name="Wu L."/>
            <person name="Ma J."/>
        </authorList>
    </citation>
    <scope>NUCLEOTIDE SEQUENCE [LARGE SCALE GENOMIC DNA]</scope>
    <source>
        <strain evidence="7">JCM 11117</strain>
    </source>
</reference>
<sequence>MAGCDRAPAGQEPGAVQKALALLEAVAQLGAGVTAREISRHSGIPPATAYRLLNLLVADGYLVRIADLSGFALGRRTRELAGAAVNDPEPLPAPGVVDELRTHVRFGIFVASYAHGRVRFVDRDPDHELPDEGTIRMHLHASAIGKLLLAQRPELAPTALRPVTARTITHPDTLAAELGAIRETGVAREVDEARLGRSALAVPVRDGARRVIGCLVAIGRTGRIAVDDAGLVRMLRAYADRAGA</sequence>
<dbReference type="InterPro" id="IPR029016">
    <property type="entry name" value="GAF-like_dom_sf"/>
</dbReference>
<dbReference type="EMBL" id="BAAAHP010000243">
    <property type="protein sequence ID" value="GAA0902402.1"/>
    <property type="molecule type" value="Genomic_DNA"/>
</dbReference>
<dbReference type="PROSITE" id="PS51077">
    <property type="entry name" value="HTH_ICLR"/>
    <property type="match status" value="1"/>
</dbReference>
<dbReference type="InterPro" id="IPR050707">
    <property type="entry name" value="HTH_MetabolicPath_Reg"/>
</dbReference>
<dbReference type="PANTHER" id="PTHR30136:SF24">
    <property type="entry name" value="HTH-TYPE TRANSCRIPTIONAL REPRESSOR ALLR"/>
    <property type="match status" value="1"/>
</dbReference>
<evidence type="ECO:0000256" key="3">
    <source>
        <dbReference type="ARBA" id="ARBA00023163"/>
    </source>
</evidence>
<evidence type="ECO:0000259" key="5">
    <source>
        <dbReference type="PROSITE" id="PS51078"/>
    </source>
</evidence>
<proteinExistence type="predicted"/>